<dbReference type="GO" id="GO:0008270">
    <property type="term" value="F:zinc ion binding"/>
    <property type="evidence" value="ECO:0007669"/>
    <property type="project" value="UniProtKB-KW"/>
</dbReference>
<proteinExistence type="predicted"/>
<dbReference type="Proteomes" id="UP001295423">
    <property type="component" value="Unassembled WGS sequence"/>
</dbReference>
<dbReference type="PROSITE" id="PS00518">
    <property type="entry name" value="ZF_RING_1"/>
    <property type="match status" value="1"/>
</dbReference>
<dbReference type="EMBL" id="CAKOGP040002058">
    <property type="protein sequence ID" value="CAJ1960332.1"/>
    <property type="molecule type" value="Genomic_DNA"/>
</dbReference>
<keyword evidence="2 4" id="KW-0863">Zinc-finger</keyword>
<protein>
    <recommendedName>
        <fullName evidence="5">RING-type domain-containing protein</fullName>
    </recommendedName>
</protein>
<sequence length="102" mass="11203">MVDPYVLPSCGHAFCFSCLAEWQKTVKNNAATTPPFPFVAQASSKKHKLSCPACRADTPDVQDSILQKARLLAARASNHKTSKSEKITLRQEALAELDQSEK</sequence>
<gene>
    <name evidence="6" type="ORF">CYCCA115_LOCUS18678</name>
</gene>
<dbReference type="Gene3D" id="3.30.40.10">
    <property type="entry name" value="Zinc/RING finger domain, C3HC4 (zinc finger)"/>
    <property type="match status" value="1"/>
</dbReference>
<dbReference type="InterPro" id="IPR001841">
    <property type="entry name" value="Znf_RING"/>
</dbReference>
<dbReference type="InterPro" id="IPR013083">
    <property type="entry name" value="Znf_RING/FYVE/PHD"/>
</dbReference>
<evidence type="ECO:0000259" key="5">
    <source>
        <dbReference type="PROSITE" id="PS50089"/>
    </source>
</evidence>
<dbReference type="AlphaFoldDB" id="A0AAD2G2N4"/>
<feature type="domain" description="RING-type" evidence="5">
    <location>
        <begin position="10"/>
        <end position="55"/>
    </location>
</feature>
<keyword evidence="3" id="KW-0862">Zinc</keyword>
<dbReference type="InterPro" id="IPR017907">
    <property type="entry name" value="Znf_RING_CS"/>
</dbReference>
<evidence type="ECO:0000256" key="1">
    <source>
        <dbReference type="ARBA" id="ARBA00022723"/>
    </source>
</evidence>
<reference evidence="6" key="1">
    <citation type="submission" date="2023-08" db="EMBL/GenBank/DDBJ databases">
        <authorList>
            <person name="Audoor S."/>
            <person name="Bilcke G."/>
        </authorList>
    </citation>
    <scope>NUCLEOTIDE SEQUENCE</scope>
</reference>
<comment type="caution">
    <text evidence="6">The sequence shown here is derived from an EMBL/GenBank/DDBJ whole genome shotgun (WGS) entry which is preliminary data.</text>
</comment>
<evidence type="ECO:0000256" key="3">
    <source>
        <dbReference type="ARBA" id="ARBA00022833"/>
    </source>
</evidence>
<evidence type="ECO:0000256" key="4">
    <source>
        <dbReference type="PROSITE-ProRule" id="PRU00175"/>
    </source>
</evidence>
<dbReference type="Pfam" id="PF13445">
    <property type="entry name" value="zf-RING_UBOX"/>
    <property type="match status" value="1"/>
</dbReference>
<dbReference type="PROSITE" id="PS50089">
    <property type="entry name" value="ZF_RING_2"/>
    <property type="match status" value="1"/>
</dbReference>
<keyword evidence="1" id="KW-0479">Metal-binding</keyword>
<evidence type="ECO:0000313" key="6">
    <source>
        <dbReference type="EMBL" id="CAJ1960332.1"/>
    </source>
</evidence>
<name>A0AAD2G2N4_9STRA</name>
<evidence type="ECO:0000256" key="2">
    <source>
        <dbReference type="ARBA" id="ARBA00022771"/>
    </source>
</evidence>
<organism evidence="6 7">
    <name type="scientific">Cylindrotheca closterium</name>
    <dbReference type="NCBI Taxonomy" id="2856"/>
    <lineage>
        <taxon>Eukaryota</taxon>
        <taxon>Sar</taxon>
        <taxon>Stramenopiles</taxon>
        <taxon>Ochrophyta</taxon>
        <taxon>Bacillariophyta</taxon>
        <taxon>Bacillariophyceae</taxon>
        <taxon>Bacillariophycidae</taxon>
        <taxon>Bacillariales</taxon>
        <taxon>Bacillariaceae</taxon>
        <taxon>Cylindrotheca</taxon>
    </lineage>
</organism>
<dbReference type="SUPFAM" id="SSF57850">
    <property type="entry name" value="RING/U-box"/>
    <property type="match status" value="1"/>
</dbReference>
<accession>A0AAD2G2N4</accession>
<dbReference type="InterPro" id="IPR027370">
    <property type="entry name" value="Znf-RING_euk"/>
</dbReference>
<keyword evidence="7" id="KW-1185">Reference proteome</keyword>
<evidence type="ECO:0000313" key="7">
    <source>
        <dbReference type="Proteomes" id="UP001295423"/>
    </source>
</evidence>